<accession>A0A096B013</accession>
<gene>
    <name evidence="1" type="ORF">HMPREF9302_03860</name>
</gene>
<dbReference type="EMBL" id="JRNU01000012">
    <property type="protein sequence ID" value="KGF52420.1"/>
    <property type="molecule type" value="Genomic_DNA"/>
</dbReference>
<protein>
    <submittedName>
        <fullName evidence="1">Uncharacterized protein</fullName>
    </submittedName>
</protein>
<evidence type="ECO:0000313" key="1">
    <source>
        <dbReference type="EMBL" id="KGF52420.1"/>
    </source>
</evidence>
<comment type="caution">
    <text evidence="1">The sequence shown here is derived from an EMBL/GenBank/DDBJ whole genome shotgun (WGS) entry which is preliminary data.</text>
</comment>
<organism evidence="1 2">
    <name type="scientific">Prevotella amnii DNF00058</name>
    <dbReference type="NCBI Taxonomy" id="1401066"/>
    <lineage>
        <taxon>Bacteria</taxon>
        <taxon>Pseudomonadati</taxon>
        <taxon>Bacteroidota</taxon>
        <taxon>Bacteroidia</taxon>
        <taxon>Bacteroidales</taxon>
        <taxon>Prevotellaceae</taxon>
        <taxon>Prevotella</taxon>
    </lineage>
</organism>
<evidence type="ECO:0000313" key="2">
    <source>
        <dbReference type="Proteomes" id="UP000029614"/>
    </source>
</evidence>
<dbReference type="Proteomes" id="UP000029614">
    <property type="component" value="Unassembled WGS sequence"/>
</dbReference>
<name>A0A096B013_9BACT</name>
<reference evidence="1 2" key="1">
    <citation type="submission" date="2014-07" db="EMBL/GenBank/DDBJ databases">
        <authorList>
            <person name="McCorrison J."/>
            <person name="Sanka R."/>
            <person name="Torralba M."/>
            <person name="Gillis M."/>
            <person name="Haft D.H."/>
            <person name="Methe B."/>
            <person name="Sutton G."/>
            <person name="Nelson K.E."/>
        </authorList>
    </citation>
    <scope>NUCLEOTIDE SEQUENCE [LARGE SCALE GENOMIC DNA]</scope>
    <source>
        <strain evidence="1 2">DNF00058</strain>
    </source>
</reference>
<proteinExistence type="predicted"/>
<dbReference type="AlphaFoldDB" id="A0A096B013"/>
<sequence length="66" mass="7645">MFNLKILENMKKYDSYVVVDDGCEVIVANCSTLEEAKEELDQIGTYSICYSIYGCVNNEYWDETKL</sequence>
<keyword evidence="2" id="KW-1185">Reference proteome</keyword>